<dbReference type="EMBL" id="CASHSV030000034">
    <property type="protein sequence ID" value="CAJ2642405.1"/>
    <property type="molecule type" value="Genomic_DNA"/>
</dbReference>
<sequence>MQSLQVMKVQPDHVEQIVSINHQIQENKMSHDNVQPVAPLEVMQCDTSLNDSPGEPIKTLFASSHEHKVNSMNSSECVKEITPQNALQSDLDELHTSLEVDKSFEIFSCECGVCNVCLEINAAILGEDILMQTTTCAEIQTNSITLEVDTKNVDFSRKQLLPIAKKLLVEPRIKPRNMQSSFTIYASLPPILPDSPVNCGFCDFHAFDSAGSLFVLAIPPKPPDFVLLCKFTCCLLFLVSYVRSAARPPPKPPDIEATVVTP</sequence>
<evidence type="ECO:0000313" key="1">
    <source>
        <dbReference type="EMBL" id="CAJ2642405.1"/>
    </source>
</evidence>
<dbReference type="Proteomes" id="UP001177021">
    <property type="component" value="Unassembled WGS sequence"/>
</dbReference>
<evidence type="ECO:0000313" key="2">
    <source>
        <dbReference type="Proteomes" id="UP001177021"/>
    </source>
</evidence>
<keyword evidence="2" id="KW-1185">Reference proteome</keyword>
<name>A0ACB0JE97_TRIPR</name>
<proteinExistence type="predicted"/>
<reference evidence="1" key="1">
    <citation type="submission" date="2023-10" db="EMBL/GenBank/DDBJ databases">
        <authorList>
            <person name="Rodriguez Cubillos JULIANA M."/>
            <person name="De Vega J."/>
        </authorList>
    </citation>
    <scope>NUCLEOTIDE SEQUENCE</scope>
</reference>
<protein>
    <submittedName>
        <fullName evidence="1">Uncharacterized protein</fullName>
    </submittedName>
</protein>
<organism evidence="1 2">
    <name type="scientific">Trifolium pratense</name>
    <name type="common">Red clover</name>
    <dbReference type="NCBI Taxonomy" id="57577"/>
    <lineage>
        <taxon>Eukaryota</taxon>
        <taxon>Viridiplantae</taxon>
        <taxon>Streptophyta</taxon>
        <taxon>Embryophyta</taxon>
        <taxon>Tracheophyta</taxon>
        <taxon>Spermatophyta</taxon>
        <taxon>Magnoliopsida</taxon>
        <taxon>eudicotyledons</taxon>
        <taxon>Gunneridae</taxon>
        <taxon>Pentapetalae</taxon>
        <taxon>rosids</taxon>
        <taxon>fabids</taxon>
        <taxon>Fabales</taxon>
        <taxon>Fabaceae</taxon>
        <taxon>Papilionoideae</taxon>
        <taxon>50 kb inversion clade</taxon>
        <taxon>NPAAA clade</taxon>
        <taxon>Hologalegina</taxon>
        <taxon>IRL clade</taxon>
        <taxon>Trifolieae</taxon>
        <taxon>Trifolium</taxon>
    </lineage>
</organism>
<gene>
    <name evidence="1" type="ORF">MILVUS5_LOCUS11880</name>
</gene>
<comment type="caution">
    <text evidence="1">The sequence shown here is derived from an EMBL/GenBank/DDBJ whole genome shotgun (WGS) entry which is preliminary data.</text>
</comment>
<accession>A0ACB0JE97</accession>